<name>A0ACB7V7G5_DIOAL</name>
<proteinExistence type="predicted"/>
<organism evidence="1 2">
    <name type="scientific">Dioscorea alata</name>
    <name type="common">Purple yam</name>
    <dbReference type="NCBI Taxonomy" id="55571"/>
    <lineage>
        <taxon>Eukaryota</taxon>
        <taxon>Viridiplantae</taxon>
        <taxon>Streptophyta</taxon>
        <taxon>Embryophyta</taxon>
        <taxon>Tracheophyta</taxon>
        <taxon>Spermatophyta</taxon>
        <taxon>Magnoliopsida</taxon>
        <taxon>Liliopsida</taxon>
        <taxon>Dioscoreales</taxon>
        <taxon>Dioscoreaceae</taxon>
        <taxon>Dioscorea</taxon>
    </lineage>
</organism>
<keyword evidence="1" id="KW-0326">Glycosidase</keyword>
<sequence length="1179" mass="132401">MNMLLLLVILVLLELISRSSCSACIEGERRALLEFKKHIQDPNNKLSSWLSGQDCCSWEGVHCDNLTGNIVGLELRGPDRRSYESFSLHYLQLRGQISPSLLQLQRLNYLDLSHNYLRYLDLSYSYFNGPIPATFGNLSKYFTPLEKLETLDISYNSLVFNVSSNWVPPFLLNELRISSCSVGPEFPTWLQTQHKLNALDLSQNGISSTVPDWFWNLTTHNLIYLDLSHNQIKGMIPEFLTFIHIEYFDLSSNLFSGPLPDLHMHSPTLHGIYLSNNSFSGPIPRIIVNNPFYLEISISMNKLNASVPDWFCQMKKLSSIDISKNHLSDNNIAGGIPNSICHLPHLKSLFLSHNKLSGEFPNSLKNCSQLVTLDLMHNNFTGSIPNWIGGHLPSLMFLMLKGNAFVNHIPQEISQLKYLQILDLSSNHLSGPISKCLLLLFFIFLFLFFAKMSGLAAKTEACTSLGGASGSRARAHMGAGTTRTQPLLTLPEMCPHPRFELSPLVKGFIGDPATNRPLGRWSKAYYWIPVVLHHGGTMLLSLKGREDEYGDLGSLSGKIPEELASLYGLQSLNLSGNTLEGEIPDKLGRMQQLESLDLHLIINSVLVLSENYINFSVLVLSENYINFSEISWVFNIKSLQYLDLSSNGLHHPTMSLSSIAQNVQIDTIQGSEISITESIDRLCSLKTLNLSLLNISKRLVELGSVFSGCLKHSLTHLYLTSACLTGDIPAWIGDIKNLKVLDLSPNSLSGSVPSSLARLSFLQKLLAHLDLSYNQLRGNISEDHFTQLHKLETLDMSHNSLVFNVSSDWVPPFLLNQLRISSCSVGPEFPTWLQTQHKLQVLEMSHIGISDTMPDWLWNLISLNLVHLDLSYNQIQGMIPKFLTLTSMEYLDLSSNLLAGHVPDWLCQMEGLASIDISKNYLSGELPDCWSNSSTLLHINLAYNNISGTIPDSICHLHKLNSLWLSHNKLYGELPNSLKNFNQLLALDLSYNNITGSISTWSNAFVDHIPEENFQLKHLQILDLSSNNLSGPIPKKTFDSLPILFEYSKNMILNLRGGEDEYDGFHLGDLASLYGLRSLNLSGNILEGEIPDKLDLAFLDHFNLNTFSDPSIYIENHLCRFPQEPSDRVKDEGFVEFWTFLGALAFKKKWRHANGQHIQQDVCLSLNDALIVACRCFNK</sequence>
<evidence type="ECO:0000313" key="1">
    <source>
        <dbReference type="EMBL" id="KAH7669440.1"/>
    </source>
</evidence>
<dbReference type="EC" id="2.7.11.1" evidence="1"/>
<dbReference type="Proteomes" id="UP000827976">
    <property type="component" value="Chromosome 11"/>
</dbReference>
<accession>A0ACB7V7G5</accession>
<protein>
    <submittedName>
        <fullName evidence="1">Non-specific serine/threonine protein kinase protein</fullName>
        <ecNumber evidence="1">2.7.11.1</ecNumber>
        <ecNumber evidence="1">3.2.1.15</ecNumber>
    </submittedName>
</protein>
<keyword evidence="1" id="KW-0378">Hydrolase</keyword>
<keyword evidence="2" id="KW-1185">Reference proteome</keyword>
<keyword evidence="1" id="KW-0808">Transferase</keyword>
<comment type="caution">
    <text evidence="1">The sequence shown here is derived from an EMBL/GenBank/DDBJ whole genome shotgun (WGS) entry which is preliminary data.</text>
</comment>
<reference evidence="2" key="1">
    <citation type="journal article" date="2022" name="Nat. Commun.">
        <title>Chromosome evolution and the genetic basis of agronomically important traits in greater yam.</title>
        <authorList>
            <person name="Bredeson J.V."/>
            <person name="Lyons J.B."/>
            <person name="Oniyinde I.O."/>
            <person name="Okereke N.R."/>
            <person name="Kolade O."/>
            <person name="Nnabue I."/>
            <person name="Nwadili C.O."/>
            <person name="Hribova E."/>
            <person name="Parker M."/>
            <person name="Nwogha J."/>
            <person name="Shu S."/>
            <person name="Carlson J."/>
            <person name="Kariba R."/>
            <person name="Muthemba S."/>
            <person name="Knop K."/>
            <person name="Barton G.J."/>
            <person name="Sherwood A.V."/>
            <person name="Lopez-Montes A."/>
            <person name="Asiedu R."/>
            <person name="Jamnadass R."/>
            <person name="Muchugi A."/>
            <person name="Goodstein D."/>
            <person name="Egesi C.N."/>
            <person name="Featherston J."/>
            <person name="Asfaw A."/>
            <person name="Simpson G.G."/>
            <person name="Dolezel J."/>
            <person name="Hendre P.S."/>
            <person name="Van Deynze A."/>
            <person name="Kumar P.L."/>
            <person name="Obidiegwu J.E."/>
            <person name="Bhattacharjee R."/>
            <person name="Rokhsar D.S."/>
        </authorList>
    </citation>
    <scope>NUCLEOTIDE SEQUENCE [LARGE SCALE GENOMIC DNA]</scope>
    <source>
        <strain evidence="2">cv. TDa95/00328</strain>
    </source>
</reference>
<dbReference type="EMBL" id="CM037021">
    <property type="protein sequence ID" value="KAH7669440.1"/>
    <property type="molecule type" value="Genomic_DNA"/>
</dbReference>
<dbReference type="EC" id="3.2.1.15" evidence="1"/>
<keyword evidence="1" id="KW-0418">Kinase</keyword>
<evidence type="ECO:0000313" key="2">
    <source>
        <dbReference type="Proteomes" id="UP000827976"/>
    </source>
</evidence>
<keyword evidence="1" id="KW-0723">Serine/threonine-protein kinase</keyword>
<gene>
    <name evidence="1" type="ORF">IHE45_11G077600</name>
</gene>